<keyword evidence="8" id="KW-0648">Protein biosynthesis</keyword>
<evidence type="ECO:0000256" key="6">
    <source>
        <dbReference type="ARBA" id="ARBA00023146"/>
    </source>
</evidence>
<evidence type="ECO:0000256" key="3">
    <source>
        <dbReference type="ARBA" id="ARBA00022741"/>
    </source>
</evidence>
<dbReference type="PRINTS" id="PR00987">
    <property type="entry name" value="TRNASYNTHGLU"/>
</dbReference>
<comment type="caution">
    <text evidence="10">The sequence shown here is derived from an EMBL/GenBank/DDBJ whole genome shotgun (WGS) entry which is preliminary data.</text>
</comment>
<dbReference type="GO" id="GO:0005829">
    <property type="term" value="C:cytosol"/>
    <property type="evidence" value="ECO:0007669"/>
    <property type="project" value="TreeGrafter"/>
</dbReference>
<dbReference type="NCBIfam" id="NF004314">
    <property type="entry name" value="PRK05710.1-3"/>
    <property type="match status" value="1"/>
</dbReference>
<feature type="binding site" evidence="7">
    <location>
        <position position="132"/>
    </location>
    <ligand>
        <name>Zn(2+)</name>
        <dbReference type="ChEBI" id="CHEBI:29105"/>
    </ligand>
</feature>
<dbReference type="NCBIfam" id="TIGR03838">
    <property type="entry name" value="queuosine_YadB"/>
    <property type="match status" value="1"/>
</dbReference>
<reference evidence="10" key="1">
    <citation type="submission" date="2015-02" db="EMBL/GenBank/DDBJ databases">
        <title>A novel member of the family Ruminococcaceae isolated from human feces.</title>
        <authorList>
            <person name="Shkoporov A.N."/>
            <person name="Chaplin A.V."/>
            <person name="Motuzova O.V."/>
            <person name="Kafarskaia L.I."/>
            <person name="Khokhlova E.V."/>
            <person name="Efimov B.A."/>
        </authorList>
    </citation>
    <scope>NUCLEOTIDE SEQUENCE [LARGE SCALE GENOMIC DNA]</scope>
    <source>
        <strain evidence="10">585-1</strain>
    </source>
</reference>
<dbReference type="EMBL" id="VUNJ01000012">
    <property type="protein sequence ID" value="MST92606.1"/>
    <property type="molecule type" value="Genomic_DNA"/>
</dbReference>
<dbReference type="GO" id="GO:0004818">
    <property type="term" value="F:glutamate-tRNA ligase activity"/>
    <property type="evidence" value="ECO:0007669"/>
    <property type="project" value="TreeGrafter"/>
</dbReference>
<keyword evidence="4 7" id="KW-0862">Zinc</keyword>
<protein>
    <recommendedName>
        <fullName evidence="7">Glutamyl-Q tRNA(Asp) synthetase</fullName>
        <shortName evidence="7">Glu-Q-RSs</shortName>
        <ecNumber evidence="7">6.1.1.-</ecNumber>
    </recommendedName>
</protein>
<dbReference type="Proteomes" id="UP000431913">
    <property type="component" value="Unassembled WGS sequence"/>
</dbReference>
<reference evidence="11 13" key="2">
    <citation type="submission" date="2019-08" db="EMBL/GenBank/DDBJ databases">
        <title>In-depth cultivation of the pig gut microbiome towards novel bacterial diversity and tailored functional studies.</title>
        <authorList>
            <person name="Wylensek D."/>
            <person name="Hitch T.C.A."/>
            <person name="Clavel T."/>
        </authorList>
    </citation>
    <scope>NUCLEOTIDE SEQUENCE [LARGE SCALE GENOMIC DNA]</scope>
    <source>
        <strain evidence="11 13">WCA3-601-WT-6J</strain>
    </source>
</reference>
<dbReference type="GeneID" id="42858089"/>
<organism evidence="10 12">
    <name type="scientific">Ruthenibacterium lactatiformans</name>
    <dbReference type="NCBI Taxonomy" id="1550024"/>
    <lineage>
        <taxon>Bacteria</taxon>
        <taxon>Bacillati</taxon>
        <taxon>Bacillota</taxon>
        <taxon>Clostridia</taxon>
        <taxon>Eubacteriales</taxon>
        <taxon>Oscillospiraceae</taxon>
        <taxon>Ruthenibacterium</taxon>
    </lineage>
</organism>
<evidence type="ECO:0000256" key="7">
    <source>
        <dbReference type="HAMAP-Rule" id="MF_01428"/>
    </source>
</evidence>
<keyword evidence="1 7" id="KW-0436">Ligase</keyword>
<name>A0A0D8IVS0_9FIRM</name>
<feature type="domain" description="Glutamyl/glutaminyl-tRNA synthetase class Ib catalytic" evidence="9">
    <location>
        <begin position="7"/>
        <end position="260"/>
    </location>
</feature>
<feature type="short sequence motif" description="'KMSKS' region" evidence="7">
    <location>
        <begin position="252"/>
        <end position="256"/>
    </location>
</feature>
<feature type="binding site" evidence="7">
    <location>
        <position position="136"/>
    </location>
    <ligand>
        <name>Zn(2+)</name>
        <dbReference type="ChEBI" id="CHEBI:29105"/>
    </ligand>
</feature>
<evidence type="ECO:0000256" key="8">
    <source>
        <dbReference type="RuleBase" id="RU363037"/>
    </source>
</evidence>
<keyword evidence="2 7" id="KW-0479">Metal-binding</keyword>
<dbReference type="GO" id="GO:0006424">
    <property type="term" value="P:glutamyl-tRNA aminoacylation"/>
    <property type="evidence" value="ECO:0007669"/>
    <property type="project" value="InterPro"/>
</dbReference>
<dbReference type="NCBIfam" id="NF004315">
    <property type="entry name" value="PRK05710.1-4"/>
    <property type="match status" value="1"/>
</dbReference>
<dbReference type="SUPFAM" id="SSF52374">
    <property type="entry name" value="Nucleotidylyl transferase"/>
    <property type="match status" value="1"/>
</dbReference>
<dbReference type="PATRIC" id="fig|1550024.3.peg.3689"/>
<dbReference type="InterPro" id="IPR014729">
    <property type="entry name" value="Rossmann-like_a/b/a_fold"/>
</dbReference>
<feature type="binding site" evidence="7">
    <location>
        <position position="112"/>
    </location>
    <ligand>
        <name>Zn(2+)</name>
        <dbReference type="ChEBI" id="CHEBI:29105"/>
    </ligand>
</feature>
<evidence type="ECO:0000259" key="9">
    <source>
        <dbReference type="Pfam" id="PF00749"/>
    </source>
</evidence>
<feature type="binding site" evidence="7">
    <location>
        <position position="196"/>
    </location>
    <ligand>
        <name>L-glutamate</name>
        <dbReference type="ChEBI" id="CHEBI:29985"/>
    </ligand>
</feature>
<evidence type="ECO:0000256" key="5">
    <source>
        <dbReference type="ARBA" id="ARBA00022840"/>
    </source>
</evidence>
<dbReference type="Proteomes" id="UP000032483">
    <property type="component" value="Unassembled WGS sequence"/>
</dbReference>
<evidence type="ECO:0000256" key="4">
    <source>
        <dbReference type="ARBA" id="ARBA00022833"/>
    </source>
</evidence>
<comment type="similarity">
    <text evidence="7">Belongs to the class-I aminoacyl-tRNA synthetase family. GluQ subfamily.</text>
</comment>
<feature type="binding site" evidence="7">
    <location>
        <position position="214"/>
    </location>
    <ligand>
        <name>L-glutamate</name>
        <dbReference type="ChEBI" id="CHEBI:29985"/>
    </ligand>
</feature>
<dbReference type="InterPro" id="IPR022380">
    <property type="entry name" value="Glu-Q_tRNA(Asp)_Synthase"/>
</dbReference>
<accession>A0A0D8IVS0</accession>
<comment type="cofactor">
    <cofactor evidence="7">
        <name>Zn(2+)</name>
        <dbReference type="ChEBI" id="CHEBI:29105"/>
    </cofactor>
    <text evidence="7">Binds 1 zinc ion per subunit.</text>
</comment>
<keyword evidence="12" id="KW-1185">Reference proteome</keyword>
<dbReference type="EC" id="6.1.1.-" evidence="7"/>
<evidence type="ECO:0000313" key="12">
    <source>
        <dbReference type="Proteomes" id="UP000032483"/>
    </source>
</evidence>
<evidence type="ECO:0000313" key="13">
    <source>
        <dbReference type="Proteomes" id="UP000431913"/>
    </source>
</evidence>
<dbReference type="PROSITE" id="PS00178">
    <property type="entry name" value="AA_TRNA_LIGASE_I"/>
    <property type="match status" value="1"/>
</dbReference>
<dbReference type="HAMAP" id="MF_01428">
    <property type="entry name" value="Glu_Q_tRNA_synth"/>
    <property type="match status" value="1"/>
</dbReference>
<dbReference type="Pfam" id="PF00749">
    <property type="entry name" value="tRNA-synt_1c"/>
    <property type="match status" value="1"/>
</dbReference>
<dbReference type="InterPro" id="IPR020058">
    <property type="entry name" value="Glu/Gln-tRNA-synth_Ib_cat-dom"/>
</dbReference>
<feature type="binding site" evidence="7">
    <location>
        <position position="255"/>
    </location>
    <ligand>
        <name>ATP</name>
        <dbReference type="ChEBI" id="CHEBI:30616"/>
    </ligand>
</feature>
<keyword evidence="5 7" id="KW-0067">ATP-binding</keyword>
<dbReference type="InterPro" id="IPR000924">
    <property type="entry name" value="Glu/Gln-tRNA-synth"/>
</dbReference>
<keyword evidence="6 7" id="KW-0030">Aminoacyl-tRNA synthetase</keyword>
<dbReference type="PANTHER" id="PTHR43311">
    <property type="entry name" value="GLUTAMATE--TRNA LIGASE"/>
    <property type="match status" value="1"/>
</dbReference>
<feature type="binding site" evidence="7">
    <location>
        <begin position="10"/>
        <end position="14"/>
    </location>
    <ligand>
        <name>L-glutamate</name>
        <dbReference type="ChEBI" id="CHEBI:29985"/>
    </ligand>
</feature>
<dbReference type="RefSeq" id="WP_050006289.1">
    <property type="nucleotide sequence ID" value="NZ_CAUBBA010000017.1"/>
</dbReference>
<evidence type="ECO:0000313" key="10">
    <source>
        <dbReference type="EMBL" id="KJF38785.1"/>
    </source>
</evidence>
<comment type="function">
    <text evidence="7">Catalyzes the tRNA-independent activation of glutamate in presence of ATP and the subsequent transfer of glutamate onto a tRNA(Asp). Glutamate is transferred on the 2-amino-5-(4,5-dihydroxy-2-cyclopenten-1-yl) moiety of the queuosine in the wobble position of the QUC anticodon.</text>
</comment>
<dbReference type="InterPro" id="IPR001412">
    <property type="entry name" value="aa-tRNA-synth_I_CS"/>
</dbReference>
<dbReference type="GO" id="GO:0008270">
    <property type="term" value="F:zinc ion binding"/>
    <property type="evidence" value="ECO:0007669"/>
    <property type="project" value="UniProtKB-UniRule"/>
</dbReference>
<sequence length="323" mass="35973">MRERTDVCGRFAPSPSGRMHLGNVFCAVLAWLSARSRGGRFLLRIEDLDVRRCKPEHARLLEEDLAWLGLDWDEGGRRGGPDGPYFQSECSELYAQALQMLKEHARVYPCFCSRADLHAASAPHLSDGAVLYGGRCARLSPAEADALRRRRAPALRIAVPEESVSFTDGHLGHFSQNLARECGDFILRRSDGIYAYQLAVAVDDARMGVTQVVRGQDLLSSTPRQIFLQRLLGLPTPEYYHLPLLVNAEGVRLSKREKSLDMGALRARFTPAELTGWLAFLAGQQPAPEPVPLRSLAACFSWEKVPRRDITVPARLLNEARAE</sequence>
<dbReference type="AlphaFoldDB" id="A0A0D8IVS0"/>
<dbReference type="GO" id="GO:0005524">
    <property type="term" value="F:ATP binding"/>
    <property type="evidence" value="ECO:0007669"/>
    <property type="project" value="UniProtKB-KW"/>
</dbReference>
<feature type="binding site" evidence="7">
    <location>
        <position position="46"/>
    </location>
    <ligand>
        <name>L-glutamate</name>
        <dbReference type="ChEBI" id="CHEBI:29985"/>
    </ligand>
</feature>
<dbReference type="EMBL" id="JXXK01000031">
    <property type="protein sequence ID" value="KJF38785.1"/>
    <property type="molecule type" value="Genomic_DNA"/>
</dbReference>
<evidence type="ECO:0000313" key="11">
    <source>
        <dbReference type="EMBL" id="MST92606.1"/>
    </source>
</evidence>
<evidence type="ECO:0000256" key="2">
    <source>
        <dbReference type="ARBA" id="ARBA00022723"/>
    </source>
</evidence>
<keyword evidence="3 7" id="KW-0547">Nucleotide-binding</keyword>
<dbReference type="PANTHER" id="PTHR43311:SF1">
    <property type="entry name" value="GLUTAMYL-Q TRNA(ASP) SYNTHETASE"/>
    <property type="match status" value="1"/>
</dbReference>
<feature type="binding site" evidence="7">
    <location>
        <position position="110"/>
    </location>
    <ligand>
        <name>Zn(2+)</name>
        <dbReference type="ChEBI" id="CHEBI:29105"/>
    </ligand>
</feature>
<dbReference type="GO" id="GO:0006400">
    <property type="term" value="P:tRNA modification"/>
    <property type="evidence" value="ECO:0007669"/>
    <property type="project" value="InterPro"/>
</dbReference>
<feature type="short sequence motif" description="'HIGH' region" evidence="7">
    <location>
        <begin position="13"/>
        <end position="23"/>
    </location>
</feature>
<gene>
    <name evidence="7 11" type="primary">gluQ</name>
    <name evidence="11" type="ORF">FYJ76_11805</name>
    <name evidence="10" type="ORF">TQ39_16170</name>
</gene>
<evidence type="ECO:0000256" key="1">
    <source>
        <dbReference type="ARBA" id="ARBA00022598"/>
    </source>
</evidence>
<dbReference type="Gene3D" id="3.40.50.620">
    <property type="entry name" value="HUPs"/>
    <property type="match status" value="1"/>
</dbReference>
<proteinExistence type="inferred from homology"/>
<dbReference type="InterPro" id="IPR049940">
    <property type="entry name" value="GluQ/Sye"/>
</dbReference>